<keyword evidence="4" id="KW-1185">Reference proteome</keyword>
<feature type="region of interest" description="Disordered" evidence="1">
    <location>
        <begin position="1"/>
        <end position="34"/>
    </location>
</feature>
<evidence type="ECO:0000313" key="3">
    <source>
        <dbReference type="EMBL" id="KAI3405768.1"/>
    </source>
</evidence>
<proteinExistence type="predicted"/>
<keyword evidence="2" id="KW-0472">Membrane</keyword>
<dbReference type="Proteomes" id="UP001202479">
    <property type="component" value="Unassembled WGS sequence"/>
</dbReference>
<feature type="compositionally biased region" description="Polar residues" evidence="1">
    <location>
        <begin position="1"/>
        <end position="12"/>
    </location>
</feature>
<dbReference type="GeneID" id="73378992"/>
<evidence type="ECO:0000313" key="4">
    <source>
        <dbReference type="Proteomes" id="UP001202479"/>
    </source>
</evidence>
<keyword evidence="2" id="KW-0812">Transmembrane</keyword>
<sequence>MTTTNKGNDSYISKSGKNSGSSNKKSSSSSGSRLRKLDKLVLDQSSSALLDEEDQIEYIKELSIYNQEQYSKRKRQLIYLYIIEIITITVISLKYRNAAADLDNLTSLLLLLNICLNIITTIEPPFQIRKLHKWITVISGLISLQIIWMDLTKKQVYYFAVLSSLNWSLPILFKYWFQEIGESVEDLNQLKYKYKSA</sequence>
<protein>
    <submittedName>
        <fullName evidence="3">Uncharacterized protein</fullName>
    </submittedName>
</protein>
<comment type="caution">
    <text evidence="3">The sequence shown here is derived from an EMBL/GenBank/DDBJ whole genome shotgun (WGS) entry which is preliminary data.</text>
</comment>
<organism evidence="3 4">
    <name type="scientific">Candida oxycetoniae</name>
    <dbReference type="NCBI Taxonomy" id="497107"/>
    <lineage>
        <taxon>Eukaryota</taxon>
        <taxon>Fungi</taxon>
        <taxon>Dikarya</taxon>
        <taxon>Ascomycota</taxon>
        <taxon>Saccharomycotina</taxon>
        <taxon>Pichiomycetes</taxon>
        <taxon>Debaryomycetaceae</taxon>
        <taxon>Candida/Lodderomyces clade</taxon>
        <taxon>Candida</taxon>
    </lineage>
</organism>
<reference evidence="3" key="1">
    <citation type="journal article" date="2022" name="DNA Res.">
        <title>Genome analysis of five recently described species of the CUG-Ser clade uncovers Candida theae as a new hybrid lineage with pathogenic potential in the Candida parapsilosis species complex.</title>
        <authorList>
            <person name="Mixao V."/>
            <person name="Del Olmo V."/>
            <person name="Hegedusova E."/>
            <person name="Saus E."/>
            <person name="Pryszcz L."/>
            <person name="Cillingova A."/>
            <person name="Nosek J."/>
            <person name="Gabaldon T."/>
        </authorList>
    </citation>
    <scope>NUCLEOTIDE SEQUENCE</scope>
    <source>
        <strain evidence="3">CBS 10844</strain>
    </source>
</reference>
<keyword evidence="2" id="KW-1133">Transmembrane helix</keyword>
<feature type="transmembrane region" description="Helical" evidence="2">
    <location>
        <begin position="157"/>
        <end position="177"/>
    </location>
</feature>
<accession>A0AAI9WZ32</accession>
<evidence type="ECO:0000256" key="2">
    <source>
        <dbReference type="SAM" id="Phobius"/>
    </source>
</evidence>
<feature type="transmembrane region" description="Helical" evidence="2">
    <location>
        <begin position="77"/>
        <end position="93"/>
    </location>
</feature>
<dbReference type="RefSeq" id="XP_049181513.1">
    <property type="nucleotide sequence ID" value="XM_049322491.1"/>
</dbReference>
<gene>
    <name evidence="3" type="ORF">KGF56_001375</name>
</gene>
<name>A0AAI9WZ32_9ASCO</name>
<dbReference type="AlphaFoldDB" id="A0AAI9WZ32"/>
<evidence type="ECO:0000256" key="1">
    <source>
        <dbReference type="SAM" id="MobiDB-lite"/>
    </source>
</evidence>
<feature type="transmembrane region" description="Helical" evidence="2">
    <location>
        <begin position="105"/>
        <end position="122"/>
    </location>
</feature>
<dbReference type="EMBL" id="JAHUZD010000027">
    <property type="protein sequence ID" value="KAI3405768.1"/>
    <property type="molecule type" value="Genomic_DNA"/>
</dbReference>
<feature type="compositionally biased region" description="Low complexity" evidence="1">
    <location>
        <begin position="13"/>
        <end position="32"/>
    </location>
</feature>